<dbReference type="HOGENOM" id="CLU_3163499_0_0_6"/>
<organism evidence="1 2">
    <name type="scientific">Acinetobacter haemolyticus ATCC 19194</name>
    <dbReference type="NCBI Taxonomy" id="707232"/>
    <lineage>
        <taxon>Bacteria</taxon>
        <taxon>Pseudomonadati</taxon>
        <taxon>Pseudomonadota</taxon>
        <taxon>Gammaproteobacteria</taxon>
        <taxon>Moraxellales</taxon>
        <taxon>Moraxellaceae</taxon>
        <taxon>Acinetobacter</taxon>
    </lineage>
</organism>
<accession>D4XTW5</accession>
<name>D4XTW5_ACIHA</name>
<evidence type="ECO:0000313" key="1">
    <source>
        <dbReference type="EMBL" id="EFF81392.1"/>
    </source>
</evidence>
<evidence type="ECO:0000313" key="2">
    <source>
        <dbReference type="Proteomes" id="UP000003085"/>
    </source>
</evidence>
<dbReference type="EMBL" id="ADMT01000231">
    <property type="protein sequence ID" value="EFF81392.1"/>
    <property type="molecule type" value="Genomic_DNA"/>
</dbReference>
<proteinExistence type="predicted"/>
<comment type="caution">
    <text evidence="1">The sequence shown here is derived from an EMBL/GenBank/DDBJ whole genome shotgun (WGS) entry which is preliminary data.</text>
</comment>
<gene>
    <name evidence="1" type="ORF">HMP0015_3157</name>
</gene>
<dbReference type="AlphaFoldDB" id="D4XTW5"/>
<sequence length="47" mass="5875">MHRSPQQIKGKLMQNLHQFYFLTKKLAHQYSRYIYVKWLKSKLKNNH</sequence>
<dbReference type="Proteomes" id="UP000003085">
    <property type="component" value="Unassembled WGS sequence"/>
</dbReference>
<reference evidence="2" key="1">
    <citation type="submission" date="2010-03" db="EMBL/GenBank/DDBJ databases">
        <title>Complete sequence of Mobiluncus curtisii ATCC 43063.</title>
        <authorList>
            <person name="Muzny D."/>
            <person name="Qin X."/>
            <person name="Deng J."/>
            <person name="Jiang H."/>
            <person name="Liu Y."/>
            <person name="Qu J."/>
            <person name="Song X.-Z."/>
            <person name="Zhang L."/>
            <person name="Thornton R."/>
            <person name="Coyle M."/>
            <person name="Francisco L."/>
            <person name="Jackson L."/>
            <person name="Javaid M."/>
            <person name="Korchina V."/>
            <person name="Kovar C."/>
            <person name="Mata R."/>
            <person name="Mathew T."/>
            <person name="Ngo R."/>
            <person name="Nguyen L."/>
            <person name="Nguyen N."/>
            <person name="Okwuonu G."/>
            <person name="Ongeri F."/>
            <person name="Pham C."/>
            <person name="Simmons D."/>
            <person name="Wilczek-Boney K."/>
            <person name="Hale W."/>
            <person name="Jakkamsetti A."/>
            <person name="Pham P."/>
            <person name="Ruth R."/>
            <person name="San Lucas F."/>
            <person name="Warren J."/>
            <person name="Zhang J."/>
            <person name="Zhao Z."/>
            <person name="Zhou C."/>
            <person name="Zhu D."/>
            <person name="Lee S."/>
            <person name="Bess C."/>
            <person name="Blankenburg K."/>
            <person name="Forbes L."/>
            <person name="Fu Q."/>
            <person name="Gubbala S."/>
            <person name="Hirani K."/>
            <person name="Jayaseelan J.C."/>
            <person name="Lara F."/>
            <person name="Munidasa M."/>
            <person name="Palculict T."/>
            <person name="Patil S."/>
            <person name="Pu L.-L."/>
            <person name="Saada N."/>
            <person name="Tang L."/>
            <person name="Weissenberger G."/>
            <person name="Zhu Y."/>
            <person name="Hemphill L."/>
            <person name="Shang Y."/>
            <person name="Youmans B."/>
            <person name="Ayvaz T."/>
            <person name="Ross M."/>
            <person name="Santibanez J."/>
            <person name="Aqrawi P."/>
            <person name="Gross S."/>
            <person name="Joshi V."/>
            <person name="Fowler G."/>
            <person name="Nazareth L."/>
            <person name="Reid J."/>
            <person name="Worley K."/>
            <person name="Petrosino J."/>
            <person name="Highlander S."/>
            <person name="Gibbs R."/>
            <person name="Gibbs R."/>
        </authorList>
    </citation>
    <scope>NUCLEOTIDE SEQUENCE [LARGE SCALE GENOMIC DNA]</scope>
    <source>
        <strain evidence="2">ATCC 19194</strain>
    </source>
</reference>
<protein>
    <submittedName>
        <fullName evidence="1">Uncharacterized protein</fullName>
    </submittedName>
</protein>